<dbReference type="PANTHER" id="PTHR32063">
    <property type="match status" value="1"/>
</dbReference>
<evidence type="ECO:0000256" key="1">
    <source>
        <dbReference type="SAM" id="Phobius"/>
    </source>
</evidence>
<keyword evidence="1" id="KW-0472">Membrane</keyword>
<dbReference type="Gene3D" id="1.20.1640.10">
    <property type="entry name" value="Multidrug efflux transporter AcrB transmembrane domain"/>
    <property type="match status" value="2"/>
</dbReference>
<sequence>MSFNISAWAIKKPVPTIVIFLILTIIGWFSFISLGIDTDPNIDVPTVSVSVSQPGAGPAELESQVTKKIEDAVAGLGNIDELRSTVTDGSSKTIITFILGTNSDRATNDVRNSISQIRQDLPQDINDPIVERVDFAGGPIVTYAVTSSKQTVEELSNLVDQTISRALLSVKGVGQVKRIGGVDREIRINLDPNRLQSLGITATQVNDQVRTFNINLPGGRAEVGGSEQSIRTLGSAKSVKDLTNYQVVLPNGGSVPLSSLGTVEDKFGDIRQAARLNNKPVVAFQVLRSTGSVTVTVEEGVKAALEELQKTLPKDVKVELIFTRATPVRDSYQSTIDELIQASLLAVIVILIFLKDWRATLITAVALPLSIIPTFFVQQALGYTLNNMTLLGLALAVGNLVDDAVVEIENMERHMAMGKTAWEASFDSSDEVGLAVIASSATIIAVFLPVAFMGGIPGQFFQPFGVTVAVSTIFSTFVARMVTPMMGAYLLKDKQHGKEDAKQHQRKSSPSSKKRRFQPYKSLLKWALRHRLITLAIAFAFFIASLMLIPGIPKGFVDDGDVGISTVSIELPPGSTLLDINKVATQGTNLIRQNPAVESVLATEQINSATLTVKLKPREERKVTQKEFEVQIRPLFQQIPGARISLQAEGPGDSGKELSIVLRSENPDALLEAANALEKQMRTVPGLVEVSSTASLVKPEILVIPDPQRAADLGVTVQSIARTASLATIGDNEANLAKYNLSDRQIPIRVQIDPKARTDINTIKNLQVPTQNNTLVPLIAVADIRFGSGPATVNRFDRARQVAVEANLQGISLGEGVNAVNKLPAFTNLPPGVTQQSSGSAKIMAEIFSRFGTALGLALMSIYAILVLLYNNFLYPIAIMMALPFCLGGALIALMVAQKPLGIYALIGIVLLMGVVTKNSILLVDYAIVNLQEGKKQREALLEAGLSRLRPILMTSLATIAGIIPLALGIGAGAEVRQPMGVAILGGFTTSTLLTLVVVPVIFTYIDSFQRWIVDTTKYGIGKKKRRRKMVAVEEVMSLPPAREEPPSEYSIHK</sequence>
<protein>
    <submittedName>
        <fullName evidence="2">Efflux RND transporter permease subunit</fullName>
    </submittedName>
</protein>
<feature type="transmembrane region" description="Helical" evidence="1">
    <location>
        <begin position="361"/>
        <end position="381"/>
    </location>
</feature>
<feature type="transmembrane region" description="Helical" evidence="1">
    <location>
        <begin position="532"/>
        <end position="552"/>
    </location>
</feature>
<feature type="transmembrane region" description="Helical" evidence="1">
    <location>
        <begin position="339"/>
        <end position="354"/>
    </location>
</feature>
<reference evidence="2 3" key="1">
    <citation type="submission" date="2022-10" db="EMBL/GenBank/DDBJ databases">
        <title>Identification of biosynthetic pathway for the production of the potent trypsin inhibitor radiosumin.</title>
        <authorList>
            <person name="Fewer D.P."/>
            <person name="Delbaje E."/>
            <person name="Ouyang X."/>
            <person name="Agostino P.D."/>
            <person name="Wahlsten M."/>
            <person name="Jokela J."/>
            <person name="Permi P."/>
            <person name="Haapaniemi E."/>
            <person name="Koistinen H."/>
        </authorList>
    </citation>
    <scope>NUCLEOTIDE SEQUENCE [LARGE SCALE GENOMIC DNA]</scope>
    <source>
        <strain evidence="2 3">NIES-515</strain>
    </source>
</reference>
<dbReference type="Proteomes" id="UP001526143">
    <property type="component" value="Unassembled WGS sequence"/>
</dbReference>
<feature type="transmembrane region" description="Helical" evidence="1">
    <location>
        <begin position="952"/>
        <end position="974"/>
    </location>
</feature>
<dbReference type="EMBL" id="JAOWRF010000317">
    <property type="protein sequence ID" value="MCV3216197.1"/>
    <property type="molecule type" value="Genomic_DNA"/>
</dbReference>
<dbReference type="Gene3D" id="3.30.2090.10">
    <property type="entry name" value="Multidrug efflux transporter AcrB TolC docking domain, DN and DC subdomains"/>
    <property type="match status" value="2"/>
</dbReference>
<feature type="transmembrane region" description="Helical" evidence="1">
    <location>
        <begin position="16"/>
        <end position="36"/>
    </location>
</feature>
<feature type="transmembrane region" description="Helical" evidence="1">
    <location>
        <begin position="432"/>
        <end position="454"/>
    </location>
</feature>
<proteinExistence type="predicted"/>
<dbReference type="PRINTS" id="PR00702">
    <property type="entry name" value="ACRIFLAVINRP"/>
</dbReference>
<evidence type="ECO:0000313" key="3">
    <source>
        <dbReference type="Proteomes" id="UP001526143"/>
    </source>
</evidence>
<dbReference type="SUPFAM" id="SSF82714">
    <property type="entry name" value="Multidrug efflux transporter AcrB TolC docking domain, DN and DC subdomains"/>
    <property type="match status" value="2"/>
</dbReference>
<feature type="transmembrane region" description="Helical" evidence="1">
    <location>
        <begin position="847"/>
        <end position="870"/>
    </location>
</feature>
<dbReference type="SUPFAM" id="SSF82693">
    <property type="entry name" value="Multidrug efflux transporter AcrB pore domain, PN1, PN2, PC1 and PC2 subdomains"/>
    <property type="match status" value="3"/>
</dbReference>
<dbReference type="Pfam" id="PF00873">
    <property type="entry name" value="ACR_tran"/>
    <property type="match status" value="1"/>
</dbReference>
<evidence type="ECO:0000313" key="2">
    <source>
        <dbReference type="EMBL" id="MCV3216197.1"/>
    </source>
</evidence>
<feature type="transmembrane region" description="Helical" evidence="1">
    <location>
        <begin position="460"/>
        <end position="482"/>
    </location>
</feature>
<keyword evidence="1" id="KW-0812">Transmembrane</keyword>
<dbReference type="SUPFAM" id="SSF82866">
    <property type="entry name" value="Multidrug efflux transporter AcrB transmembrane domain"/>
    <property type="match status" value="2"/>
</dbReference>
<dbReference type="PANTHER" id="PTHR32063:SF77">
    <property type="entry name" value="ACR FAMILY TRANSPORT PROTEIN"/>
    <property type="match status" value="1"/>
</dbReference>
<dbReference type="InterPro" id="IPR027463">
    <property type="entry name" value="AcrB_DN_DC_subdom"/>
</dbReference>
<keyword evidence="1" id="KW-1133">Transmembrane helix</keyword>
<organism evidence="2 3">
    <name type="scientific">Plectonema radiosum NIES-515</name>
    <dbReference type="NCBI Taxonomy" id="2986073"/>
    <lineage>
        <taxon>Bacteria</taxon>
        <taxon>Bacillati</taxon>
        <taxon>Cyanobacteriota</taxon>
        <taxon>Cyanophyceae</taxon>
        <taxon>Oscillatoriophycideae</taxon>
        <taxon>Oscillatoriales</taxon>
        <taxon>Microcoleaceae</taxon>
        <taxon>Plectonema</taxon>
    </lineage>
</organism>
<feature type="transmembrane region" description="Helical" evidence="1">
    <location>
        <begin position="980"/>
        <end position="1003"/>
    </location>
</feature>
<comment type="caution">
    <text evidence="2">The sequence shown here is derived from an EMBL/GenBank/DDBJ whole genome shotgun (WGS) entry which is preliminary data.</text>
</comment>
<dbReference type="InterPro" id="IPR001036">
    <property type="entry name" value="Acrflvin-R"/>
</dbReference>
<name>A0ABT3B499_9CYAN</name>
<dbReference type="Gene3D" id="3.30.70.1320">
    <property type="entry name" value="Multidrug efflux transporter AcrB pore domain like"/>
    <property type="match status" value="1"/>
</dbReference>
<dbReference type="Gene3D" id="3.30.70.1440">
    <property type="entry name" value="Multidrug efflux transporter AcrB pore domain"/>
    <property type="match status" value="1"/>
</dbReference>
<keyword evidence="3" id="KW-1185">Reference proteome</keyword>
<feature type="transmembrane region" description="Helical" evidence="1">
    <location>
        <begin position="903"/>
        <end position="931"/>
    </location>
</feature>
<dbReference type="Gene3D" id="3.30.70.1430">
    <property type="entry name" value="Multidrug efflux transporter AcrB pore domain"/>
    <property type="match status" value="2"/>
</dbReference>
<accession>A0ABT3B499</accession>
<gene>
    <name evidence="2" type="ORF">OGM63_22235</name>
</gene>
<feature type="transmembrane region" description="Helical" evidence="1">
    <location>
        <begin position="877"/>
        <end position="897"/>
    </location>
</feature>
<dbReference type="RefSeq" id="WP_263747839.1">
    <property type="nucleotide sequence ID" value="NZ_JAOWRF010000317.1"/>
</dbReference>